<dbReference type="Pfam" id="PF07162">
    <property type="entry name" value="B9-C2"/>
    <property type="match status" value="1"/>
</dbReference>
<dbReference type="OrthoDB" id="10263520at2759"/>
<dbReference type="PROSITE" id="PS51381">
    <property type="entry name" value="C2_B9"/>
    <property type="match status" value="1"/>
</dbReference>
<keyword evidence="2" id="KW-0963">Cytoplasm</keyword>
<proteinExistence type="predicted"/>
<dbReference type="GeneID" id="8863425"/>
<dbReference type="GO" id="GO:0036038">
    <property type="term" value="C:MKS complex"/>
    <property type="evidence" value="ECO:0007669"/>
    <property type="project" value="TreeGrafter"/>
</dbReference>
<keyword evidence="4" id="KW-0206">Cytoskeleton</keyword>
<dbReference type="EMBL" id="GG738846">
    <property type="protein sequence ID" value="EFC50144.1"/>
    <property type="molecule type" value="Genomic_DNA"/>
</dbReference>
<evidence type="ECO:0000256" key="3">
    <source>
        <dbReference type="ARBA" id="ARBA00022794"/>
    </source>
</evidence>
<accession>D2UZG5</accession>
<protein>
    <submittedName>
        <fullName evidence="6">Uncharacterized protein FM161</fullName>
    </submittedName>
</protein>
<dbReference type="InParanoid" id="D2UZG5"/>
<dbReference type="Proteomes" id="UP000006671">
    <property type="component" value="Unassembled WGS sequence"/>
</dbReference>
<dbReference type="STRING" id="5762.D2UZG5"/>
<evidence type="ECO:0000256" key="5">
    <source>
        <dbReference type="ARBA" id="ARBA00023273"/>
    </source>
</evidence>
<dbReference type="KEGG" id="ngr:NAEGRDRAFT_29577"/>
<evidence type="ECO:0000256" key="4">
    <source>
        <dbReference type="ARBA" id="ARBA00023212"/>
    </source>
</evidence>
<evidence type="ECO:0000256" key="2">
    <source>
        <dbReference type="ARBA" id="ARBA00022490"/>
    </source>
</evidence>
<keyword evidence="3" id="KW-0970">Cilium biogenesis/degradation</keyword>
<dbReference type="RefSeq" id="XP_002682888.1">
    <property type="nucleotide sequence ID" value="XM_002682842.1"/>
</dbReference>
<dbReference type="PANTHER" id="PTHR12968:SF4">
    <property type="entry name" value="TECTONIC-LIKE COMPLEX MEMBER MKS1"/>
    <property type="match status" value="1"/>
</dbReference>
<organism evidence="7">
    <name type="scientific">Naegleria gruberi</name>
    <name type="common">Amoeba</name>
    <dbReference type="NCBI Taxonomy" id="5762"/>
    <lineage>
        <taxon>Eukaryota</taxon>
        <taxon>Discoba</taxon>
        <taxon>Heterolobosea</taxon>
        <taxon>Tetramitia</taxon>
        <taxon>Eutetramitia</taxon>
        <taxon>Vahlkampfiidae</taxon>
        <taxon>Naegleria</taxon>
    </lineage>
</organism>
<keyword evidence="5" id="KW-0966">Cell projection</keyword>
<name>D2UZG5_NAEGR</name>
<dbReference type="InterPro" id="IPR010796">
    <property type="entry name" value="C2_B9-type_dom"/>
</dbReference>
<dbReference type="VEuPathDB" id="AmoebaDB:NAEGRDRAFT_29577"/>
<sequence length="197" mass="22665">MEFNHPPKDKRIRVSISGNILSGRDFDSEKYYIRYYLDMPSNFVFEDPMSQKLITSTQMGTAVEITKEYESYYEANFSFPFNFNCLCSNITPMPKLFFQVTSKDFWDRYRVEGYGFIALPSTPGYHNYTVNTWKPTGSIRNNLRSSFVGGSTELRDLSYTAIPNGFEQHFLNKFGFATDPSGSISVCLNVIYHGDVN</sequence>
<keyword evidence="7" id="KW-1185">Reference proteome</keyword>
<reference evidence="6 7" key="1">
    <citation type="journal article" date="2010" name="Cell">
        <title>The genome of Naegleria gruberi illuminates early eukaryotic versatility.</title>
        <authorList>
            <person name="Fritz-Laylin L.K."/>
            <person name="Prochnik S.E."/>
            <person name="Ginger M.L."/>
            <person name="Dacks J.B."/>
            <person name="Carpenter M.L."/>
            <person name="Field M.C."/>
            <person name="Kuo A."/>
            <person name="Paredez A."/>
            <person name="Chapman J."/>
            <person name="Pham J."/>
            <person name="Shu S."/>
            <person name="Neupane R."/>
            <person name="Cipriano M."/>
            <person name="Mancuso J."/>
            <person name="Tu H."/>
            <person name="Salamov A."/>
            <person name="Lindquist E."/>
            <person name="Shapiro H."/>
            <person name="Lucas S."/>
            <person name="Grigoriev I.V."/>
            <person name="Cande W.Z."/>
            <person name="Fulton C."/>
            <person name="Rokhsar D.S."/>
            <person name="Dawson S.C."/>
        </authorList>
    </citation>
    <scope>NUCLEOTIDE SEQUENCE [LARGE SCALE GENOMIC DNA]</scope>
    <source>
        <strain evidence="6 7">NEG-M</strain>
    </source>
</reference>
<evidence type="ECO:0000313" key="7">
    <source>
        <dbReference type="Proteomes" id="UP000006671"/>
    </source>
</evidence>
<dbReference type="eggNOG" id="KOG4446">
    <property type="taxonomic scope" value="Eukaryota"/>
</dbReference>
<dbReference type="PANTHER" id="PTHR12968">
    <property type="entry name" value="B9 DOMAIN-CONTAINING"/>
    <property type="match status" value="1"/>
</dbReference>
<dbReference type="AlphaFoldDB" id="D2UZG5"/>
<dbReference type="GO" id="GO:0060271">
    <property type="term" value="P:cilium assembly"/>
    <property type="evidence" value="ECO:0007669"/>
    <property type="project" value="TreeGrafter"/>
</dbReference>
<evidence type="ECO:0000256" key="1">
    <source>
        <dbReference type="ARBA" id="ARBA00004120"/>
    </source>
</evidence>
<gene>
    <name evidence="6" type="primary">FM161</name>
    <name evidence="6" type="ORF">NAEGRDRAFT_29577</name>
</gene>
<evidence type="ECO:0000313" key="6">
    <source>
        <dbReference type="EMBL" id="EFC50144.1"/>
    </source>
</evidence>
<comment type="subcellular location">
    <subcellularLocation>
        <location evidence="1">Cytoplasm</location>
        <location evidence="1">Cytoskeleton</location>
        <location evidence="1">Cilium basal body</location>
    </subcellularLocation>
</comment>